<feature type="chain" id="PRO_5043555390" evidence="1">
    <location>
        <begin position="22"/>
        <end position="113"/>
    </location>
</feature>
<accession>A0AAW8JLC5</accession>
<evidence type="ECO:0000256" key="1">
    <source>
        <dbReference type="SAM" id="SignalP"/>
    </source>
</evidence>
<evidence type="ECO:0000313" key="2">
    <source>
        <dbReference type="EMBL" id="MDQ9073586.1"/>
    </source>
</evidence>
<proteinExistence type="predicted"/>
<protein>
    <submittedName>
        <fullName evidence="2">Uncharacterized protein</fullName>
    </submittedName>
</protein>
<dbReference type="RefSeq" id="WP_308957446.1">
    <property type="nucleotide sequence ID" value="NZ_JAVICY010000053.1"/>
</dbReference>
<dbReference type="AlphaFoldDB" id="A0AAW8JLC5"/>
<dbReference type="EMBL" id="JAVIDA010000051">
    <property type="protein sequence ID" value="MDQ9073586.1"/>
    <property type="molecule type" value="Genomic_DNA"/>
</dbReference>
<sequence length="113" mass="12605">MKLLKVIAVSVFGLCSLNSYGMTLDAMDTFYYFAKNCNAQGETAYYLNDNGRWQGYSANEIYQQYKYVLDMSSFGSLNSDSAPSSASSNDIQAYLKNTRAQRLAAAKSHLMCQ</sequence>
<reference evidence="2" key="1">
    <citation type="submission" date="2023-08" db="EMBL/GenBank/DDBJ databases">
        <title>Emergence of clinically-relevant ST2 carbapenem-resistant Acinetobacter baumannii strains in hospital sewages in Zhejiang, East of China.</title>
        <authorList>
            <person name="Kaichao C."/>
            <person name="Zhang R."/>
        </authorList>
    </citation>
    <scope>NUCLEOTIDE SEQUENCE</scope>
    <source>
        <strain evidence="2">M-SY-60</strain>
    </source>
</reference>
<gene>
    <name evidence="2" type="ORF">RFH51_19295</name>
</gene>
<comment type="caution">
    <text evidence="2">The sequence shown here is derived from an EMBL/GenBank/DDBJ whole genome shotgun (WGS) entry which is preliminary data.</text>
</comment>
<keyword evidence="1" id="KW-0732">Signal</keyword>
<organism evidence="2 3">
    <name type="scientific">Acinetobacter gerneri</name>
    <dbReference type="NCBI Taxonomy" id="202952"/>
    <lineage>
        <taxon>Bacteria</taxon>
        <taxon>Pseudomonadati</taxon>
        <taxon>Pseudomonadota</taxon>
        <taxon>Gammaproteobacteria</taxon>
        <taxon>Moraxellales</taxon>
        <taxon>Moraxellaceae</taxon>
        <taxon>Acinetobacter</taxon>
    </lineage>
</organism>
<evidence type="ECO:0000313" key="3">
    <source>
        <dbReference type="Proteomes" id="UP001243195"/>
    </source>
</evidence>
<dbReference type="Proteomes" id="UP001243195">
    <property type="component" value="Unassembled WGS sequence"/>
</dbReference>
<feature type="signal peptide" evidence="1">
    <location>
        <begin position="1"/>
        <end position="21"/>
    </location>
</feature>
<name>A0AAW8JLC5_9GAMM</name>